<dbReference type="OrthoDB" id="1722066at2759"/>
<organism evidence="6 7">
    <name type="scientific">Miscanthus lutarioriparius</name>
    <dbReference type="NCBI Taxonomy" id="422564"/>
    <lineage>
        <taxon>Eukaryota</taxon>
        <taxon>Viridiplantae</taxon>
        <taxon>Streptophyta</taxon>
        <taxon>Embryophyta</taxon>
        <taxon>Tracheophyta</taxon>
        <taxon>Spermatophyta</taxon>
        <taxon>Magnoliopsida</taxon>
        <taxon>Liliopsida</taxon>
        <taxon>Poales</taxon>
        <taxon>Poaceae</taxon>
        <taxon>PACMAD clade</taxon>
        <taxon>Panicoideae</taxon>
        <taxon>Andropogonodae</taxon>
        <taxon>Andropogoneae</taxon>
        <taxon>Saccharinae</taxon>
        <taxon>Miscanthus</taxon>
    </lineage>
</organism>
<evidence type="ECO:0000256" key="3">
    <source>
        <dbReference type="ARBA" id="ARBA00022840"/>
    </source>
</evidence>
<gene>
    <name evidence="6" type="ORF">NCGR_LOCUS2134</name>
</gene>
<dbReference type="Proteomes" id="UP000604825">
    <property type="component" value="Unassembled WGS sequence"/>
</dbReference>
<evidence type="ECO:0000259" key="5">
    <source>
        <dbReference type="Pfam" id="PF02637"/>
    </source>
</evidence>
<keyword evidence="4" id="KW-0648">Protein biosynthesis</keyword>
<dbReference type="InterPro" id="IPR018027">
    <property type="entry name" value="Asn/Gln_amidotransferase"/>
</dbReference>
<protein>
    <recommendedName>
        <fullName evidence="5">Asn/Gln amidotransferase domain-containing protein</fullName>
    </recommendedName>
</protein>
<evidence type="ECO:0000256" key="1">
    <source>
        <dbReference type="ARBA" id="ARBA00022598"/>
    </source>
</evidence>
<dbReference type="AlphaFoldDB" id="A0A811MG76"/>
<keyword evidence="7" id="KW-1185">Reference proteome</keyword>
<evidence type="ECO:0000313" key="6">
    <source>
        <dbReference type="EMBL" id="CAD6204064.1"/>
    </source>
</evidence>
<dbReference type="EMBL" id="CAJGYO010000001">
    <property type="protein sequence ID" value="CAD6204064.1"/>
    <property type="molecule type" value="Genomic_DNA"/>
</dbReference>
<keyword evidence="3" id="KW-0067">ATP-binding</keyword>
<sequence>MPVVPMFAFSVFISGRTAPIGNDTTYLKDEKVSIDEIKLTPLELSELIASIKNGTISAKIDKEILAKLIAKGGTVKV</sequence>
<reference evidence="6" key="1">
    <citation type="submission" date="2020-10" db="EMBL/GenBank/DDBJ databases">
        <authorList>
            <person name="Han B."/>
            <person name="Lu T."/>
            <person name="Zhao Q."/>
            <person name="Huang X."/>
            <person name="Zhao Y."/>
        </authorList>
    </citation>
    <scope>NUCLEOTIDE SEQUENCE</scope>
</reference>
<keyword evidence="1" id="KW-0436">Ligase</keyword>
<proteinExistence type="predicted"/>
<dbReference type="GO" id="GO:0005524">
    <property type="term" value="F:ATP binding"/>
    <property type="evidence" value="ECO:0007669"/>
    <property type="project" value="UniProtKB-KW"/>
</dbReference>
<feature type="domain" description="Asn/Gln amidotransferase" evidence="5">
    <location>
        <begin position="25"/>
        <end position="76"/>
    </location>
</feature>
<evidence type="ECO:0000313" key="7">
    <source>
        <dbReference type="Proteomes" id="UP000604825"/>
    </source>
</evidence>
<dbReference type="SUPFAM" id="SSF89095">
    <property type="entry name" value="GatB/YqeY motif"/>
    <property type="match status" value="1"/>
</dbReference>
<comment type="caution">
    <text evidence="6">The sequence shown here is derived from an EMBL/GenBank/DDBJ whole genome shotgun (WGS) entry which is preliminary data.</text>
</comment>
<dbReference type="GO" id="GO:0016884">
    <property type="term" value="F:carbon-nitrogen ligase activity, with glutamine as amido-N-donor"/>
    <property type="evidence" value="ECO:0007669"/>
    <property type="project" value="InterPro"/>
</dbReference>
<dbReference type="Pfam" id="PF02637">
    <property type="entry name" value="GatB_Yqey"/>
    <property type="match status" value="1"/>
</dbReference>
<dbReference type="GO" id="GO:0006412">
    <property type="term" value="P:translation"/>
    <property type="evidence" value="ECO:0007669"/>
    <property type="project" value="UniProtKB-KW"/>
</dbReference>
<dbReference type="InterPro" id="IPR003789">
    <property type="entry name" value="Asn/Gln_tRNA_amidoTrase-B-like"/>
</dbReference>
<accession>A0A811MG76</accession>
<keyword evidence="2" id="KW-0547">Nucleotide-binding</keyword>
<evidence type="ECO:0000256" key="2">
    <source>
        <dbReference type="ARBA" id="ARBA00022741"/>
    </source>
</evidence>
<evidence type="ECO:0000256" key="4">
    <source>
        <dbReference type="ARBA" id="ARBA00022917"/>
    </source>
</evidence>
<name>A0A811MG76_9POAL</name>